<evidence type="ECO:0000256" key="6">
    <source>
        <dbReference type="ARBA" id="ARBA00023136"/>
    </source>
</evidence>
<evidence type="ECO:0000313" key="10">
    <source>
        <dbReference type="EMBL" id="SDO39726.1"/>
    </source>
</evidence>
<keyword evidence="3 7" id="KW-1003">Cell membrane</keyword>
<reference evidence="10 11" key="1">
    <citation type="submission" date="2016-10" db="EMBL/GenBank/DDBJ databases">
        <authorList>
            <person name="de Groot N.N."/>
        </authorList>
    </citation>
    <scope>NUCLEOTIDE SEQUENCE [LARGE SCALE GENOMIC DNA]</scope>
    <source>
        <strain evidence="10 11">CGMCC 1.11147</strain>
    </source>
</reference>
<evidence type="ECO:0000256" key="7">
    <source>
        <dbReference type="RuleBase" id="RU367016"/>
    </source>
</evidence>
<keyword evidence="11" id="KW-1185">Reference proteome</keyword>
<feature type="compositionally biased region" description="Polar residues" evidence="8">
    <location>
        <begin position="202"/>
        <end position="211"/>
    </location>
</feature>
<evidence type="ECO:0000256" key="1">
    <source>
        <dbReference type="ARBA" id="ARBA00004651"/>
    </source>
</evidence>
<organism evidence="10 11">
    <name type="scientific">Nocardioides szechwanensis</name>
    <dbReference type="NCBI Taxonomy" id="1005944"/>
    <lineage>
        <taxon>Bacteria</taxon>
        <taxon>Bacillati</taxon>
        <taxon>Actinomycetota</taxon>
        <taxon>Actinomycetes</taxon>
        <taxon>Propionibacteriales</taxon>
        <taxon>Nocardioidaceae</taxon>
        <taxon>Nocardioides</taxon>
    </lineage>
</organism>
<accession>A0A1H0J7M3</accession>
<dbReference type="GO" id="GO:0005886">
    <property type="term" value="C:plasma membrane"/>
    <property type="evidence" value="ECO:0007669"/>
    <property type="project" value="UniProtKB-SubCell"/>
</dbReference>
<keyword evidence="4 7" id="KW-0812">Transmembrane</keyword>
<dbReference type="InterPro" id="IPR032816">
    <property type="entry name" value="VTT_dom"/>
</dbReference>
<dbReference type="PANTHER" id="PTHR30353">
    <property type="entry name" value="INNER MEMBRANE PROTEIN DEDA-RELATED"/>
    <property type="match status" value="1"/>
</dbReference>
<gene>
    <name evidence="10" type="ORF">SAMN05192576_3938</name>
</gene>
<comment type="subcellular location">
    <subcellularLocation>
        <location evidence="1 7">Cell membrane</location>
        <topology evidence="1 7">Multi-pass membrane protein</topology>
    </subcellularLocation>
</comment>
<feature type="region of interest" description="Disordered" evidence="8">
    <location>
        <begin position="199"/>
        <end position="218"/>
    </location>
</feature>
<evidence type="ECO:0000259" key="9">
    <source>
        <dbReference type="Pfam" id="PF09335"/>
    </source>
</evidence>
<proteinExistence type="inferred from homology"/>
<dbReference type="OrthoDB" id="9813426at2"/>
<dbReference type="AlphaFoldDB" id="A0A1H0J7M3"/>
<comment type="similarity">
    <text evidence="2 7">Belongs to the DedA family.</text>
</comment>
<keyword evidence="5 7" id="KW-1133">Transmembrane helix</keyword>
<dbReference type="InterPro" id="IPR032818">
    <property type="entry name" value="DedA-like"/>
</dbReference>
<protein>
    <submittedName>
        <fullName evidence="10">Membrane-associated protein/undecaprenyl-diphosphatase</fullName>
    </submittedName>
</protein>
<evidence type="ECO:0000256" key="4">
    <source>
        <dbReference type="ARBA" id="ARBA00022692"/>
    </source>
</evidence>
<evidence type="ECO:0000313" key="11">
    <source>
        <dbReference type="Proteomes" id="UP000199004"/>
    </source>
</evidence>
<feature type="transmembrane region" description="Helical" evidence="7">
    <location>
        <begin position="42"/>
        <end position="72"/>
    </location>
</feature>
<sequence length="218" mass="23107">MIAALTPFLLVLGPVALLVAMGIVFAETGLLVGFFLPGDSLLFTLGVLAAGGLLHLPFWLVAAGLLLAAVAGDQVGYLLGRRFGPRVFSRTESRFFSRSHAERAQAFFAKHGPKAVVLARFVPVVRTFTPVVAGVARMPRRQFTAYNLLGAIAWTTGLLTVGFYLGGVPLIAAHVELFAIGMVALSLIPAAMGLARSRRTRAQQTSPTLEHTSPKVAA</sequence>
<dbReference type="Proteomes" id="UP000199004">
    <property type="component" value="Unassembled WGS sequence"/>
</dbReference>
<dbReference type="Pfam" id="PF09335">
    <property type="entry name" value="VTT_dom"/>
    <property type="match status" value="1"/>
</dbReference>
<dbReference type="RefSeq" id="WP_091026508.1">
    <property type="nucleotide sequence ID" value="NZ_BKAE01000012.1"/>
</dbReference>
<evidence type="ECO:0000256" key="5">
    <source>
        <dbReference type="ARBA" id="ARBA00022989"/>
    </source>
</evidence>
<evidence type="ECO:0000256" key="3">
    <source>
        <dbReference type="ARBA" id="ARBA00022475"/>
    </source>
</evidence>
<comment type="caution">
    <text evidence="7">Lacks conserved residue(s) required for the propagation of feature annotation.</text>
</comment>
<dbReference type="STRING" id="1005944.SAMN05192576_3938"/>
<dbReference type="PANTHER" id="PTHR30353:SF0">
    <property type="entry name" value="TRANSMEMBRANE PROTEIN"/>
    <property type="match status" value="1"/>
</dbReference>
<evidence type="ECO:0000256" key="8">
    <source>
        <dbReference type="SAM" id="MobiDB-lite"/>
    </source>
</evidence>
<name>A0A1H0J7M3_9ACTN</name>
<feature type="transmembrane region" description="Helical" evidence="7">
    <location>
        <begin position="145"/>
        <end position="165"/>
    </location>
</feature>
<dbReference type="EMBL" id="FNIC01000008">
    <property type="protein sequence ID" value="SDO39726.1"/>
    <property type="molecule type" value="Genomic_DNA"/>
</dbReference>
<keyword evidence="6 7" id="KW-0472">Membrane</keyword>
<feature type="transmembrane region" description="Helical" evidence="7">
    <location>
        <begin position="171"/>
        <end position="195"/>
    </location>
</feature>
<feature type="domain" description="VTT" evidence="9">
    <location>
        <begin position="36"/>
        <end position="162"/>
    </location>
</feature>
<evidence type="ECO:0000256" key="2">
    <source>
        <dbReference type="ARBA" id="ARBA00010792"/>
    </source>
</evidence>